<gene>
    <name evidence="1" type="ORF">HaLaN_07317</name>
</gene>
<accession>A0A699Z8A2</accession>
<dbReference type="Proteomes" id="UP000485058">
    <property type="component" value="Unassembled WGS sequence"/>
</dbReference>
<organism evidence="1 2">
    <name type="scientific">Haematococcus lacustris</name>
    <name type="common">Green alga</name>
    <name type="synonym">Haematococcus pluvialis</name>
    <dbReference type="NCBI Taxonomy" id="44745"/>
    <lineage>
        <taxon>Eukaryota</taxon>
        <taxon>Viridiplantae</taxon>
        <taxon>Chlorophyta</taxon>
        <taxon>core chlorophytes</taxon>
        <taxon>Chlorophyceae</taxon>
        <taxon>CS clade</taxon>
        <taxon>Chlamydomonadales</taxon>
        <taxon>Haematococcaceae</taxon>
        <taxon>Haematococcus</taxon>
    </lineage>
</organism>
<sequence length="89" mass="10131">MLNGVEVPLEGVRSNDSLAHKVEALRMFLDQKLGTQAFLKVYRRLESLSLEDDESEVSREFLAVLGQDKLPYLQLIHQLIVCEENLNCA</sequence>
<protein>
    <submittedName>
        <fullName evidence="1">Protein kinase domain-containing protein</fullName>
    </submittedName>
</protein>
<keyword evidence="1" id="KW-0808">Transferase</keyword>
<dbReference type="EMBL" id="BLLF01000433">
    <property type="protein sequence ID" value="GFH11762.1"/>
    <property type="molecule type" value="Genomic_DNA"/>
</dbReference>
<keyword evidence="1" id="KW-0418">Kinase</keyword>
<proteinExistence type="predicted"/>
<reference evidence="1 2" key="1">
    <citation type="submission" date="2020-02" db="EMBL/GenBank/DDBJ databases">
        <title>Draft genome sequence of Haematococcus lacustris strain NIES-144.</title>
        <authorList>
            <person name="Morimoto D."/>
            <person name="Nakagawa S."/>
            <person name="Yoshida T."/>
            <person name="Sawayama S."/>
        </authorList>
    </citation>
    <scope>NUCLEOTIDE SEQUENCE [LARGE SCALE GENOMIC DNA]</scope>
    <source>
        <strain evidence="1 2">NIES-144</strain>
    </source>
</reference>
<dbReference type="AlphaFoldDB" id="A0A699Z8A2"/>
<dbReference type="GO" id="GO:0016301">
    <property type="term" value="F:kinase activity"/>
    <property type="evidence" value="ECO:0007669"/>
    <property type="project" value="UniProtKB-KW"/>
</dbReference>
<evidence type="ECO:0000313" key="1">
    <source>
        <dbReference type="EMBL" id="GFH11762.1"/>
    </source>
</evidence>
<name>A0A699Z8A2_HAELA</name>
<comment type="caution">
    <text evidence="1">The sequence shown here is derived from an EMBL/GenBank/DDBJ whole genome shotgun (WGS) entry which is preliminary data.</text>
</comment>
<keyword evidence="2" id="KW-1185">Reference proteome</keyword>
<evidence type="ECO:0000313" key="2">
    <source>
        <dbReference type="Proteomes" id="UP000485058"/>
    </source>
</evidence>